<dbReference type="InterPro" id="IPR019734">
    <property type="entry name" value="TPR_rpt"/>
</dbReference>
<evidence type="ECO:0000313" key="4">
    <source>
        <dbReference type="Proteomes" id="UP000618445"/>
    </source>
</evidence>
<dbReference type="InterPro" id="IPR024983">
    <property type="entry name" value="CHAT_dom"/>
</dbReference>
<feature type="repeat" description="TPR" evidence="1">
    <location>
        <begin position="508"/>
        <end position="541"/>
    </location>
</feature>
<dbReference type="PANTHER" id="PTHR10098">
    <property type="entry name" value="RAPSYN-RELATED"/>
    <property type="match status" value="1"/>
</dbReference>
<dbReference type="SUPFAM" id="SSF48452">
    <property type="entry name" value="TPR-like"/>
    <property type="match status" value="4"/>
</dbReference>
<feature type="repeat" description="TPR" evidence="1">
    <location>
        <begin position="473"/>
        <end position="506"/>
    </location>
</feature>
<dbReference type="SMART" id="SM00028">
    <property type="entry name" value="TPR"/>
    <property type="match status" value="9"/>
</dbReference>
<dbReference type="Gene3D" id="1.25.40.10">
    <property type="entry name" value="Tetratricopeptide repeat domain"/>
    <property type="match status" value="4"/>
</dbReference>
<gene>
    <name evidence="3" type="ORF">H6G05_23365</name>
</gene>
<evidence type="ECO:0000256" key="1">
    <source>
        <dbReference type="PROSITE-ProRule" id="PRU00339"/>
    </source>
</evidence>
<feature type="repeat" description="TPR" evidence="1">
    <location>
        <begin position="548"/>
        <end position="581"/>
    </location>
</feature>
<sequence>MMVSDVALAQTTQDRRTEADRLNTLGTQQFYIKDPQALQSFQSALEIYRSVNDLKGEMTVLFNLGFVLRDTSQVIEGLERSLVIAKQIGHRNGKLNAISYLINAYLGMDQLEKARTLVLELRQYLESEMMSVNAVSNNSIKQNALASQNAWVTMNLATSRLGIPSTSQEYQQYMNRFFQNSSQQSPPQPSTKGEELMLAGYNQTEKKDFRSALQTYKLALDFYRASNDLQKVGLMLYHVGDTYFKLGETDKAIQHLEQSQATARQIGDNITEMLSFPILSTVYSQRGETAKLNVISNQLSGSSAMLQQGFYLQGNRVEWREEERELSVISMDDARDINDPFFQVSPNRAADIIVDIAENKSDRGEQQGSLLLSQAALEKYRLAKNREGEGNTLNIIGNTYNSLGQYAKAINSFEQALIIKRRLNDPEGQALAFNGLGESHYRLGKYQQAIDFFQKSLAIKMTKDEYIGRDRVIKATNGLGNSYYKLGQYQKAVDIFQKAFESASFFKANSFNSAGRALSKIGQYQQAIDYYQKALALARREGNRTDGAISLNELGNVYDKLGDFPKAIDFYQQSLAITKQISDREGEGTALSNLAVISFKLKQIDLSILYYKQAVNIYEFIRKDIRNLKKEYQLSYLETVSSNYRALADILIQQNRVMEALQVLDLLKVQELEDYFKNIKGSDRSAQGVRLLAPEKALSDKLLTVSPDNSKDINNQLANQIQQLPKTEINKVPDYLNQIPQGTVLLYPFILGDRLEIILFSPNSLPIRRTIKISKDQLQELVTDFRAGLQNSGYADVKIPAAKLYDLLIKPIEADLIQFKADTILYAPDGQLRYVPLAALYDGKQWLIEKYRISNLIAYTLTDFTANPKRQPSILAGAYGNVNHKSGEATLSPLPATIKEVQAIANSFTNSVTFIEDKFSRQAIESQLKNYNILHLATHAEFNTGVPDNSFIIFGNGDKIRLNEITDWQIPNINLIILSACQTGLGKLGEGVEILGFGYQVQKAGAKNAIASLWKVDDAGTQALMEAFYGELKKGDVTITEALRRAQIAMINSDQKGTGSDRAGIRIVGTVPNSSTLSHPYYWSAFFAIGNGL</sequence>
<keyword evidence="1" id="KW-0802">TPR repeat</keyword>
<name>A0ABR8CHC6_9CYAN</name>
<evidence type="ECO:0000313" key="3">
    <source>
        <dbReference type="EMBL" id="MBD2319765.1"/>
    </source>
</evidence>
<comment type="caution">
    <text evidence="3">The sequence shown here is derived from an EMBL/GenBank/DDBJ whole genome shotgun (WGS) entry which is preliminary data.</text>
</comment>
<dbReference type="Proteomes" id="UP000618445">
    <property type="component" value="Unassembled WGS sequence"/>
</dbReference>
<feature type="domain" description="CHAT" evidence="2">
    <location>
        <begin position="800"/>
        <end position="1091"/>
    </location>
</feature>
<dbReference type="InterPro" id="IPR011990">
    <property type="entry name" value="TPR-like_helical_dom_sf"/>
</dbReference>
<reference evidence="3 4" key="1">
    <citation type="journal article" date="2020" name="ISME J.">
        <title>Comparative genomics reveals insights into cyanobacterial evolution and habitat adaptation.</title>
        <authorList>
            <person name="Chen M.Y."/>
            <person name="Teng W.K."/>
            <person name="Zhao L."/>
            <person name="Hu C.X."/>
            <person name="Zhou Y.K."/>
            <person name="Han B.P."/>
            <person name="Song L.R."/>
            <person name="Shu W.S."/>
        </authorList>
    </citation>
    <scope>NUCLEOTIDE SEQUENCE [LARGE SCALE GENOMIC DNA]</scope>
    <source>
        <strain evidence="3 4">FACHB-1050</strain>
    </source>
</reference>
<proteinExistence type="predicted"/>
<dbReference type="Pfam" id="PF13424">
    <property type="entry name" value="TPR_12"/>
    <property type="match status" value="2"/>
</dbReference>
<dbReference type="EMBL" id="JACJQY010000064">
    <property type="protein sequence ID" value="MBD2319765.1"/>
    <property type="molecule type" value="Genomic_DNA"/>
</dbReference>
<dbReference type="Pfam" id="PF13374">
    <property type="entry name" value="TPR_10"/>
    <property type="match status" value="1"/>
</dbReference>
<accession>A0ABR8CHC6</accession>
<feature type="repeat" description="TPR" evidence="1">
    <location>
        <begin position="390"/>
        <end position="423"/>
    </location>
</feature>
<dbReference type="PROSITE" id="PS50005">
    <property type="entry name" value="TPR"/>
    <property type="match status" value="5"/>
</dbReference>
<dbReference type="PROSITE" id="PS50293">
    <property type="entry name" value="TPR_REGION"/>
    <property type="match status" value="3"/>
</dbReference>
<dbReference type="Pfam" id="PF12770">
    <property type="entry name" value="CHAT"/>
    <property type="match status" value="1"/>
</dbReference>
<dbReference type="Pfam" id="PF13181">
    <property type="entry name" value="TPR_8"/>
    <property type="match status" value="1"/>
</dbReference>
<evidence type="ECO:0000259" key="2">
    <source>
        <dbReference type="Pfam" id="PF12770"/>
    </source>
</evidence>
<protein>
    <submittedName>
        <fullName evidence="3">CHAT domain-containing protein</fullName>
    </submittedName>
</protein>
<keyword evidence="4" id="KW-1185">Reference proteome</keyword>
<feature type="repeat" description="TPR" evidence="1">
    <location>
        <begin position="430"/>
        <end position="463"/>
    </location>
</feature>
<organism evidence="3 4">
    <name type="scientific">Phormidium tenue FACHB-1050</name>
    <dbReference type="NCBI Taxonomy" id="2692857"/>
    <lineage>
        <taxon>Bacteria</taxon>
        <taxon>Bacillati</taxon>
        <taxon>Cyanobacteriota</taxon>
        <taxon>Cyanophyceae</taxon>
        <taxon>Oscillatoriophycideae</taxon>
        <taxon>Oscillatoriales</taxon>
        <taxon>Oscillatoriaceae</taxon>
        <taxon>Phormidium</taxon>
    </lineage>
</organism>